<reference evidence="2" key="5">
    <citation type="journal article" date="2002" name="Nature">
        <title>Analysis of the mouse transcriptome based on functional annotation of 60,770 full-length cDNAs.</title>
        <authorList>
            <consortium name="The FANTOM Consortium and the RIKEN Genome Exploration Research Group Phase I and II Team"/>
        </authorList>
    </citation>
    <scope>NUCLEOTIDE SEQUENCE</scope>
    <source>
        <strain evidence="2">C57BL/6J</strain>
        <tissue evidence="2">Testis</tissue>
    </source>
</reference>
<sequence length="175" mass="18561">MFHVTKDCSGPGQGDDPQVPLLSPMAQTCLEEPQPSTSTSDLLPTASTSSTEPELTSAGQKHSSSSGPGNTSISPKGRSSLVANGELSSLSPVFQDKEASFSLLESKDHEELEPAKKKMKGDGELDTNLQLLVSGQRGNAQTSSEDVKDASVKPDKMEETLTCIICQDLLHDCVR</sequence>
<dbReference type="EMBL" id="AK133154">
    <property type="protein sequence ID" value="BAE21536.1"/>
    <property type="molecule type" value="mRNA"/>
</dbReference>
<reference evidence="2" key="2">
    <citation type="journal article" date="2000" name="Genome Res.">
        <title>Normalization and subtraction of cap-trapper-selected cDNAs to prepare full-length cDNA libraries for rapid discovery of new genes.</title>
        <authorList>
            <person name="Carninci P."/>
            <person name="Shibata Y."/>
            <person name="Hayatsu N."/>
            <person name="Sugahara Y."/>
            <person name="Shibata K."/>
            <person name="Itoh M."/>
            <person name="Konno H."/>
            <person name="Okazaki Y."/>
            <person name="Muramatsu M."/>
            <person name="Hayashizaki Y."/>
        </authorList>
    </citation>
    <scope>NUCLEOTIDE SEQUENCE</scope>
    <source>
        <strain evidence="2">C57BL/6J</strain>
        <tissue evidence="2">Testis</tissue>
    </source>
</reference>
<feature type="compositionally biased region" description="Polar residues" evidence="1">
    <location>
        <begin position="34"/>
        <end position="62"/>
    </location>
</feature>
<feature type="compositionally biased region" description="Basic and acidic residues" evidence="1">
    <location>
        <begin position="105"/>
        <end position="123"/>
    </location>
</feature>
<gene>
    <name evidence="3" type="primary">Chfr</name>
</gene>
<evidence type="ECO:0000313" key="2">
    <source>
        <dbReference type="EMBL" id="BAE21536.1"/>
    </source>
</evidence>
<reference evidence="2" key="1">
    <citation type="journal article" date="1999" name="Methods Enzymol.">
        <title>High-efficiency full-length cDNA cloning.</title>
        <authorList>
            <person name="Carninci P."/>
            <person name="Hayashizaki Y."/>
        </authorList>
    </citation>
    <scope>NUCLEOTIDE SEQUENCE</scope>
    <source>
        <strain evidence="2">C57BL/6J</strain>
        <tissue evidence="2">Testis</tissue>
    </source>
</reference>
<proteinExistence type="evidence at transcript level"/>
<evidence type="ECO:0000256" key="1">
    <source>
        <dbReference type="SAM" id="MobiDB-lite"/>
    </source>
</evidence>
<dbReference type="PANTHER" id="PTHR16079">
    <property type="entry name" value="UBIQUITIN LIGASE PROTEIN CHFR"/>
    <property type="match status" value="1"/>
</dbReference>
<dbReference type="AlphaFoldDB" id="Q3V0G8"/>
<name>Q3V0G8_MOUSE</name>
<protein>
    <submittedName>
        <fullName evidence="2">Uncharacterized protein</fullName>
    </submittedName>
</protein>
<reference evidence="2" key="3">
    <citation type="journal article" date="2000" name="Genome Res.">
        <title>RIKEN integrated sequence analysis (RISA) system--384-format sequencing pipeline with 384 multicapillary sequencer.</title>
        <authorList>
            <person name="Shibata K."/>
            <person name="Itoh M."/>
            <person name="Aizawa K."/>
            <person name="Nagaoka S."/>
            <person name="Sasaki N."/>
            <person name="Carninci P."/>
            <person name="Konno H."/>
            <person name="Akiyama J."/>
            <person name="Nishi K."/>
            <person name="Kitsunai T."/>
            <person name="Tashiro H."/>
            <person name="Itoh M."/>
            <person name="Sumi N."/>
            <person name="Ishii Y."/>
            <person name="Nakamura S."/>
            <person name="Hazama M."/>
            <person name="Nishine T."/>
            <person name="Harada A."/>
            <person name="Yamamoto R."/>
            <person name="Matsumoto H."/>
            <person name="Sakaguchi S."/>
            <person name="Ikegami T."/>
            <person name="Kashiwagi K."/>
            <person name="Fujiwake S."/>
            <person name="Inoue K."/>
            <person name="Togawa Y."/>
            <person name="Izawa M."/>
            <person name="Ohara E."/>
            <person name="Watahiki M."/>
            <person name="Yoneda Y."/>
            <person name="Ishikawa T."/>
            <person name="Ozawa K."/>
            <person name="Tanaka T."/>
            <person name="Matsuura S."/>
            <person name="Kawai J."/>
            <person name="Okazaki Y."/>
            <person name="Muramatsu M."/>
            <person name="Inoue Y."/>
            <person name="Kira A."/>
            <person name="Hayashizaki Y."/>
        </authorList>
    </citation>
    <scope>NUCLEOTIDE SEQUENCE</scope>
    <source>
        <strain evidence="2">C57BL/6J</strain>
        <tissue evidence="2">Testis</tissue>
    </source>
</reference>
<dbReference type="PeptideAtlas" id="Q3V0G8"/>
<reference evidence="2" key="4">
    <citation type="journal article" date="2001" name="Nature">
        <title>Functional annotation of a full-length mouse cDNA collection.</title>
        <authorList>
            <consortium name="The RIKEN Genome Exploration Research Group Phase II Team and the FANTOM Consortium"/>
        </authorList>
    </citation>
    <scope>NUCLEOTIDE SEQUENCE</scope>
    <source>
        <strain evidence="2">C57BL/6J</strain>
        <tissue evidence="2">Testis</tissue>
    </source>
</reference>
<reference evidence="2" key="7">
    <citation type="journal article" date="2005" name="Science">
        <title>The Transcriptional Landscape of the Mammalian Genome.</title>
        <authorList>
            <consortium name="The FANTOM Consortium"/>
            <consortium name="Riken Genome Exploration Research Group and Genome Science Group (Genome Network Project Core Group)"/>
        </authorList>
    </citation>
    <scope>NUCLEOTIDE SEQUENCE</scope>
    <source>
        <strain evidence="2">C57BL/6J</strain>
        <tissue evidence="2">Testis</tissue>
    </source>
</reference>
<feature type="compositionally biased region" description="Low complexity" evidence="1">
    <location>
        <begin position="63"/>
        <end position="75"/>
    </location>
</feature>
<evidence type="ECO:0000313" key="3">
    <source>
        <dbReference type="MGI" id="MGI:2444898"/>
    </source>
</evidence>
<dbReference type="MGI" id="MGI:2444898">
    <property type="gene designation" value="Chfr"/>
</dbReference>
<accession>Q3V0G8</accession>
<dbReference type="PANTHER" id="PTHR16079:SF4">
    <property type="entry name" value="E3 UBIQUITIN-PROTEIN LIGASE CHFR"/>
    <property type="match status" value="1"/>
</dbReference>
<organism evidence="2">
    <name type="scientific">Mus musculus</name>
    <name type="common">Mouse</name>
    <dbReference type="NCBI Taxonomy" id="10090"/>
    <lineage>
        <taxon>Eukaryota</taxon>
        <taxon>Metazoa</taxon>
        <taxon>Chordata</taxon>
        <taxon>Craniata</taxon>
        <taxon>Vertebrata</taxon>
        <taxon>Euteleostomi</taxon>
        <taxon>Mammalia</taxon>
        <taxon>Eutheria</taxon>
        <taxon>Euarchontoglires</taxon>
        <taxon>Glires</taxon>
        <taxon>Rodentia</taxon>
        <taxon>Myomorpha</taxon>
        <taxon>Muroidea</taxon>
        <taxon>Muridae</taxon>
        <taxon>Murinae</taxon>
        <taxon>Mus</taxon>
        <taxon>Mus</taxon>
    </lineage>
</organism>
<feature type="region of interest" description="Disordered" evidence="1">
    <location>
        <begin position="105"/>
        <end position="124"/>
    </location>
</feature>
<reference evidence="2" key="8">
    <citation type="journal article" date="2005" name="Science">
        <title>Antisense Transcription in the Mammalian Transcriptome.</title>
        <authorList>
            <consortium name="RIKEN Genome Exploration Research Group and Genome Science Group (Genome Network Project Core Group) and the FANTOM Consortium"/>
        </authorList>
    </citation>
    <scope>NUCLEOTIDE SEQUENCE</scope>
    <source>
        <strain evidence="2">C57BL/6J</strain>
        <tissue evidence="2">Testis</tissue>
    </source>
</reference>
<dbReference type="AGR" id="MGI:2444898"/>
<reference evidence="2" key="6">
    <citation type="submission" date="2004-03" db="EMBL/GenBank/DDBJ databases">
        <authorList>
            <person name="Arakawa T."/>
            <person name="Carninci P."/>
            <person name="Fukuda S."/>
            <person name="Hashizume W."/>
            <person name="Hayashida K."/>
            <person name="Hori F."/>
            <person name="Iida J."/>
            <person name="Imamura K."/>
            <person name="Imotani K."/>
            <person name="Itoh M."/>
            <person name="Kanagawa S."/>
            <person name="Kawai J."/>
            <person name="Kojima M."/>
            <person name="Konno H."/>
            <person name="Murata M."/>
            <person name="Nakamura M."/>
            <person name="Ninomiya N."/>
            <person name="Nishiyori H."/>
            <person name="Nomura K."/>
            <person name="Ohno M."/>
            <person name="Sakazume N."/>
            <person name="Sano H."/>
            <person name="Sasaki D."/>
            <person name="Shibata K."/>
            <person name="Shiraki T."/>
            <person name="Tagami M."/>
            <person name="Tagami Y."/>
            <person name="Waki K."/>
            <person name="Watahiki A."/>
            <person name="Muramatsu M."/>
            <person name="Hayashizaki Y."/>
        </authorList>
    </citation>
    <scope>NUCLEOTIDE SEQUENCE</scope>
    <source>
        <strain evidence="2">C57BL/6J</strain>
        <tissue evidence="2">Testis</tissue>
    </source>
</reference>
<dbReference type="InterPro" id="IPR052256">
    <property type="entry name" value="E3_ubiquitin-ligase_CHFR"/>
</dbReference>
<feature type="region of interest" description="Disordered" evidence="1">
    <location>
        <begin position="1"/>
        <end position="84"/>
    </location>
</feature>